<dbReference type="Gene3D" id="3.30.70.20">
    <property type="match status" value="2"/>
</dbReference>
<dbReference type="InterPro" id="IPR017896">
    <property type="entry name" value="4Fe4S_Fe-S-bd"/>
</dbReference>
<dbReference type="STRING" id="1121942.SAMN02745148_00481"/>
<sequence length="260" mass="28854">MDPIRRTLLGQLARLSAGAALIPLSSVATAGINDQPSRRGGDPEKRYGMLIDLRRCIGCQACTVSCHIENAAPLGNFRTIVSQFEVEHEETGELATFMLPRLCNHCEDPPCVPVCPVQATFQRRDGIVVVDSDRCVGCAYCVNACPYDARFINKETQVADKCTFCAHRLEAGLLPACVESCVGGARIIGDMRDPQSEISRLIEQHRDELMILKPEKNTRPQVFYLGMDERFTTRPDEAKPGIWDVRNQQGKEIGYEFAGH</sequence>
<dbReference type="GO" id="GO:0046872">
    <property type="term" value="F:metal ion binding"/>
    <property type="evidence" value="ECO:0007669"/>
    <property type="project" value="UniProtKB-KW"/>
</dbReference>
<evidence type="ECO:0000256" key="3">
    <source>
        <dbReference type="ARBA" id="ARBA00023004"/>
    </source>
</evidence>
<dbReference type="Pfam" id="PF13247">
    <property type="entry name" value="Fer4_11"/>
    <property type="match status" value="1"/>
</dbReference>
<dbReference type="PROSITE" id="PS00198">
    <property type="entry name" value="4FE4S_FER_1"/>
    <property type="match status" value="1"/>
</dbReference>
<dbReference type="OrthoDB" id="9779457at2"/>
<dbReference type="CDD" id="cd10551">
    <property type="entry name" value="PsrB"/>
    <property type="match status" value="1"/>
</dbReference>
<evidence type="ECO:0000313" key="7">
    <source>
        <dbReference type="EMBL" id="SHE45025.1"/>
    </source>
</evidence>
<keyword evidence="2" id="KW-0479">Metal-binding</keyword>
<dbReference type="PROSITE" id="PS51379">
    <property type="entry name" value="4FE4S_FER_2"/>
    <property type="match status" value="2"/>
</dbReference>
<dbReference type="PROSITE" id="PS51318">
    <property type="entry name" value="TAT"/>
    <property type="match status" value="1"/>
</dbReference>
<dbReference type="GO" id="GO:0051539">
    <property type="term" value="F:4 iron, 4 sulfur cluster binding"/>
    <property type="evidence" value="ECO:0007669"/>
    <property type="project" value="UniProtKB-KW"/>
</dbReference>
<dbReference type="InterPro" id="IPR054822">
    <property type="entry name" value="DsrO-like"/>
</dbReference>
<evidence type="ECO:0000256" key="4">
    <source>
        <dbReference type="ARBA" id="ARBA00023014"/>
    </source>
</evidence>
<reference evidence="7 8" key="1">
    <citation type="submission" date="2016-11" db="EMBL/GenBank/DDBJ databases">
        <authorList>
            <person name="Jaros S."/>
            <person name="Januszkiewicz K."/>
            <person name="Wedrychowicz H."/>
        </authorList>
    </citation>
    <scope>NUCLEOTIDE SEQUENCE [LARGE SCALE GENOMIC DNA]</scope>
    <source>
        <strain evidence="7 8">DSM 19980</strain>
    </source>
</reference>
<feature type="chain" id="PRO_5012386489" evidence="5">
    <location>
        <begin position="31"/>
        <end position="260"/>
    </location>
</feature>
<evidence type="ECO:0000313" key="8">
    <source>
        <dbReference type="Proteomes" id="UP000184346"/>
    </source>
</evidence>
<keyword evidence="5" id="KW-0732">Signal</keyword>
<dbReference type="Proteomes" id="UP000184346">
    <property type="component" value="Unassembled WGS sequence"/>
</dbReference>
<dbReference type="AlphaFoldDB" id="A0A1M4TKV1"/>
<feature type="domain" description="4Fe-4S ferredoxin-type" evidence="6">
    <location>
        <begin position="47"/>
        <end position="77"/>
    </location>
</feature>
<dbReference type="RefSeq" id="WP_072819330.1">
    <property type="nucleotide sequence ID" value="NZ_FQUJ01000002.1"/>
</dbReference>
<dbReference type="SUPFAM" id="SSF54862">
    <property type="entry name" value="4Fe-4S ferredoxins"/>
    <property type="match status" value="1"/>
</dbReference>
<feature type="domain" description="4Fe-4S ferredoxin-type" evidence="6">
    <location>
        <begin position="126"/>
        <end position="155"/>
    </location>
</feature>
<dbReference type="NCBIfam" id="NF045797">
    <property type="entry name" value="DsrO"/>
    <property type="match status" value="1"/>
</dbReference>
<evidence type="ECO:0000259" key="6">
    <source>
        <dbReference type="PROSITE" id="PS51379"/>
    </source>
</evidence>
<keyword evidence="1" id="KW-0004">4Fe-4S</keyword>
<proteinExistence type="predicted"/>
<gene>
    <name evidence="7" type="ORF">SAMN02745148_00481</name>
</gene>
<evidence type="ECO:0000256" key="5">
    <source>
        <dbReference type="SAM" id="SignalP"/>
    </source>
</evidence>
<dbReference type="EMBL" id="FQUJ01000002">
    <property type="protein sequence ID" value="SHE45025.1"/>
    <property type="molecule type" value="Genomic_DNA"/>
</dbReference>
<protein>
    <submittedName>
        <fullName evidence="7">Tetrathionate reductase subunit B</fullName>
    </submittedName>
</protein>
<feature type="signal peptide" evidence="5">
    <location>
        <begin position="1"/>
        <end position="30"/>
    </location>
</feature>
<dbReference type="PANTHER" id="PTHR43177">
    <property type="entry name" value="PROTEIN NRFC"/>
    <property type="match status" value="1"/>
</dbReference>
<evidence type="ECO:0000256" key="1">
    <source>
        <dbReference type="ARBA" id="ARBA00022485"/>
    </source>
</evidence>
<dbReference type="PANTHER" id="PTHR43177:SF9">
    <property type="entry name" value="PROTEIN NRFC"/>
    <property type="match status" value="1"/>
</dbReference>
<dbReference type="InterPro" id="IPR017900">
    <property type="entry name" value="4Fe4S_Fe_S_CS"/>
</dbReference>
<evidence type="ECO:0000256" key="2">
    <source>
        <dbReference type="ARBA" id="ARBA00022723"/>
    </source>
</evidence>
<accession>A0A1M4TKV1</accession>
<dbReference type="InterPro" id="IPR050954">
    <property type="entry name" value="ET_IronSulfur_Cluster-Binding"/>
</dbReference>
<organism evidence="7 8">
    <name type="scientific">Modicisalibacter ilicicola DSM 19980</name>
    <dbReference type="NCBI Taxonomy" id="1121942"/>
    <lineage>
        <taxon>Bacteria</taxon>
        <taxon>Pseudomonadati</taxon>
        <taxon>Pseudomonadota</taxon>
        <taxon>Gammaproteobacteria</taxon>
        <taxon>Oceanospirillales</taxon>
        <taxon>Halomonadaceae</taxon>
        <taxon>Modicisalibacter</taxon>
    </lineage>
</organism>
<keyword evidence="4" id="KW-0411">Iron-sulfur</keyword>
<name>A0A1M4TKV1_9GAMM</name>
<keyword evidence="8" id="KW-1185">Reference proteome</keyword>
<dbReference type="InterPro" id="IPR006311">
    <property type="entry name" value="TAT_signal"/>
</dbReference>
<keyword evidence="3" id="KW-0408">Iron</keyword>